<dbReference type="PANTHER" id="PTHR24014">
    <property type="entry name" value="2-OXOGLUTARATE AND IRON-DEPENDENT OXYGENASE DOMAIN-CONTAINING PROTEIN 2"/>
    <property type="match status" value="1"/>
</dbReference>
<dbReference type="PANTHER" id="PTHR24014:SF4">
    <property type="entry name" value="2-OXOGLUTARATE AND IRON-DEPENDENT OXYGENASE DOMAIN-CONTAINING PROTEIN 2"/>
    <property type="match status" value="1"/>
</dbReference>
<feature type="compositionally biased region" description="Gly residues" evidence="2">
    <location>
        <begin position="14"/>
        <end position="23"/>
    </location>
</feature>
<accession>A0AAV5D6D3</accession>
<dbReference type="EMBL" id="BQKI01000012">
    <property type="protein sequence ID" value="GJN05605.1"/>
    <property type="molecule type" value="Genomic_DNA"/>
</dbReference>
<organism evidence="3 4">
    <name type="scientific">Eleusine coracana subsp. coracana</name>
    <dbReference type="NCBI Taxonomy" id="191504"/>
    <lineage>
        <taxon>Eukaryota</taxon>
        <taxon>Viridiplantae</taxon>
        <taxon>Streptophyta</taxon>
        <taxon>Embryophyta</taxon>
        <taxon>Tracheophyta</taxon>
        <taxon>Spermatophyta</taxon>
        <taxon>Magnoliopsida</taxon>
        <taxon>Liliopsida</taxon>
        <taxon>Poales</taxon>
        <taxon>Poaceae</taxon>
        <taxon>PACMAD clade</taxon>
        <taxon>Chloridoideae</taxon>
        <taxon>Cynodonteae</taxon>
        <taxon>Eleusininae</taxon>
        <taxon>Eleusine</taxon>
    </lineage>
</organism>
<dbReference type="Pfam" id="PF25238">
    <property type="entry name" value="OGFOD2-like"/>
    <property type="match status" value="1"/>
</dbReference>
<dbReference type="AlphaFoldDB" id="A0AAV5D6D3"/>
<reference evidence="3" key="1">
    <citation type="journal article" date="2018" name="DNA Res.">
        <title>Multiple hybrid de novo genome assembly of finger millet, an orphan allotetraploid crop.</title>
        <authorList>
            <person name="Hatakeyama M."/>
            <person name="Aluri S."/>
            <person name="Balachadran M.T."/>
            <person name="Sivarajan S.R."/>
            <person name="Patrignani A."/>
            <person name="Gruter S."/>
            <person name="Poveda L."/>
            <person name="Shimizu-Inatsugi R."/>
            <person name="Baeten J."/>
            <person name="Francoijs K.J."/>
            <person name="Nataraja K.N."/>
            <person name="Reddy Y.A.N."/>
            <person name="Phadnis S."/>
            <person name="Ravikumar R.L."/>
            <person name="Schlapbach R."/>
            <person name="Sreeman S.M."/>
            <person name="Shimizu K.K."/>
        </authorList>
    </citation>
    <scope>NUCLEOTIDE SEQUENCE</scope>
</reference>
<protein>
    <recommendedName>
        <fullName evidence="5">PKHD-type hydroxylase</fullName>
    </recommendedName>
</protein>
<keyword evidence="1" id="KW-0847">Vitamin C</keyword>
<dbReference type="GO" id="GO:0031418">
    <property type="term" value="F:L-ascorbic acid binding"/>
    <property type="evidence" value="ECO:0007669"/>
    <property type="project" value="UniProtKB-KW"/>
</dbReference>
<dbReference type="Proteomes" id="UP001054889">
    <property type="component" value="Unassembled WGS sequence"/>
</dbReference>
<reference evidence="3" key="2">
    <citation type="submission" date="2021-12" db="EMBL/GenBank/DDBJ databases">
        <title>Resequencing data analysis of finger millet.</title>
        <authorList>
            <person name="Hatakeyama M."/>
            <person name="Aluri S."/>
            <person name="Balachadran M.T."/>
            <person name="Sivarajan S.R."/>
            <person name="Poveda L."/>
            <person name="Shimizu-Inatsugi R."/>
            <person name="Schlapbach R."/>
            <person name="Sreeman S.M."/>
            <person name="Shimizu K.K."/>
        </authorList>
    </citation>
    <scope>NUCLEOTIDE SEQUENCE</scope>
</reference>
<evidence type="ECO:0000256" key="2">
    <source>
        <dbReference type="SAM" id="MobiDB-lite"/>
    </source>
</evidence>
<evidence type="ECO:0000313" key="3">
    <source>
        <dbReference type="EMBL" id="GJN05605.1"/>
    </source>
</evidence>
<keyword evidence="4" id="KW-1185">Reference proteome</keyword>
<name>A0AAV5D6D3_ELECO</name>
<proteinExistence type="predicted"/>
<feature type="compositionally biased region" description="Basic and acidic residues" evidence="2">
    <location>
        <begin position="1"/>
        <end position="13"/>
    </location>
</feature>
<sequence length="233" mass="26276">MPLPRRVREERGRTSGGCRGSVSGGEAPPLWLRTVPDMDHVSDDYGDAPDEHGVVPATYQALERYLPSTIRAASREQKLAVMRRVLVGEDPAVLRARQRQRDYMEAIQSAYQVDRFQRWAYIMNQRIVRGNHMDKRSVNLSDFGLETMLDDLVKDFIAPIIKGRYPELGALSLDSHHTFVTSYIQGEGEGFHVDDSEVTVNVCIGGEFTGGDMYFRGIRCGDHVSCEIQNEIL</sequence>
<comment type="caution">
    <text evidence="3">The sequence shown here is derived from an EMBL/GenBank/DDBJ whole genome shotgun (WGS) entry which is preliminary data.</text>
</comment>
<gene>
    <name evidence="3" type="primary">ga23252</name>
    <name evidence="3" type="ORF">PR202_ga23252</name>
</gene>
<evidence type="ECO:0000313" key="4">
    <source>
        <dbReference type="Proteomes" id="UP001054889"/>
    </source>
</evidence>
<evidence type="ECO:0008006" key="5">
    <source>
        <dbReference type="Google" id="ProtNLM"/>
    </source>
</evidence>
<evidence type="ECO:0000256" key="1">
    <source>
        <dbReference type="ARBA" id="ARBA00022896"/>
    </source>
</evidence>
<feature type="region of interest" description="Disordered" evidence="2">
    <location>
        <begin position="1"/>
        <end position="28"/>
    </location>
</feature>